<accession>A0A8B6CGN1</accession>
<dbReference type="Pfam" id="PF14604">
    <property type="entry name" value="SH3_9"/>
    <property type="match status" value="1"/>
</dbReference>
<dbReference type="OrthoDB" id="6141954at2759"/>
<dbReference type="SUPFAM" id="SSF50044">
    <property type="entry name" value="SH3-domain"/>
    <property type="match status" value="1"/>
</dbReference>
<feature type="region of interest" description="Disordered" evidence="4">
    <location>
        <begin position="140"/>
        <end position="172"/>
    </location>
</feature>
<reference evidence="7" key="1">
    <citation type="submission" date="2018-11" db="EMBL/GenBank/DDBJ databases">
        <authorList>
            <person name="Alioto T."/>
            <person name="Alioto T."/>
        </authorList>
    </citation>
    <scope>NUCLEOTIDE SEQUENCE</scope>
</reference>
<dbReference type="Pfam" id="PF25683">
    <property type="entry name" value="URGCP_GTPase"/>
    <property type="match status" value="1"/>
</dbReference>
<evidence type="ECO:0000259" key="6">
    <source>
        <dbReference type="PROSITE" id="PS51717"/>
    </source>
</evidence>
<dbReference type="InterPro" id="IPR036028">
    <property type="entry name" value="SH3-like_dom_sf"/>
</dbReference>
<organism evidence="7 8">
    <name type="scientific">Mytilus galloprovincialis</name>
    <name type="common">Mediterranean mussel</name>
    <dbReference type="NCBI Taxonomy" id="29158"/>
    <lineage>
        <taxon>Eukaryota</taxon>
        <taxon>Metazoa</taxon>
        <taxon>Spiralia</taxon>
        <taxon>Lophotrochozoa</taxon>
        <taxon>Mollusca</taxon>
        <taxon>Bivalvia</taxon>
        <taxon>Autobranchia</taxon>
        <taxon>Pteriomorphia</taxon>
        <taxon>Mytilida</taxon>
        <taxon>Mytiloidea</taxon>
        <taxon>Mytilidae</taxon>
        <taxon>Mytilinae</taxon>
        <taxon>Mytilus</taxon>
    </lineage>
</organism>
<evidence type="ECO:0000256" key="1">
    <source>
        <dbReference type="ARBA" id="ARBA00006828"/>
    </source>
</evidence>
<gene>
    <name evidence="7" type="ORF">MGAL_10B045232</name>
</gene>
<dbReference type="Pfam" id="PF25496">
    <property type="entry name" value="URGCP"/>
    <property type="match status" value="1"/>
</dbReference>
<keyword evidence="2 3" id="KW-0728">SH3 domain</keyword>
<proteinExistence type="inferred from homology"/>
<evidence type="ECO:0000256" key="3">
    <source>
        <dbReference type="PROSITE-ProRule" id="PRU00192"/>
    </source>
</evidence>
<evidence type="ECO:0008006" key="9">
    <source>
        <dbReference type="Google" id="ProtNLM"/>
    </source>
</evidence>
<dbReference type="GO" id="GO:0005525">
    <property type="term" value="F:GTP binding"/>
    <property type="evidence" value="ECO:0007669"/>
    <property type="project" value="InterPro"/>
</dbReference>
<dbReference type="Gene3D" id="2.30.30.40">
    <property type="entry name" value="SH3 Domains"/>
    <property type="match status" value="1"/>
</dbReference>
<evidence type="ECO:0000313" key="8">
    <source>
        <dbReference type="Proteomes" id="UP000596742"/>
    </source>
</evidence>
<sequence>MKRRWERAWDSIQNIYGTFIRKKPKNENQDGQDKRDTDRHCDNKGVYIVQEKYKANNKDELTIETGQIVTNVERVRPGWLHGEINGNAGLFPEHCVKEGKEARQKKYPNEHHSIANFPGSSTGIYEGQLPSDCNEQSFRKVPNSKEQMNAPCKDKDEKENTKNTPRKLIDRNDKSPDFRSLINYLGLDEYYPDKMQVRDVMQIEKSVKDVTFKEIVLMFVRNIIMINLNGRDRCMQEQLMHKSKYETVETPASRNYLENILRIKAKDTNRSINPLDLTVAVFKCASPMLKNTIASKFFTCKLAIPFVFPNNCFEDISLSLIPFHSVVIECTSNGNSINEVSINCPCHVVSFLRFGLLSVSKSKLVNEILNDQYHNTFFDRDCPLGSSNRCISEGLIEAAWYLPSRKSKFLSSVTTFLNLRGDAFRFQEQLRILSNISSVLVILIELNSLGEKITPNILESLLENVYGIVIAIDAYKNTENELFEKMETFLKQTEQYQERVQFCVLKINEAMKGSADIKKEMRDNIRMLVDTKPLSTIWSRLKSSKLKTNEDIGRYRKIQQIVTDLWKLFPERCENIKQQVIPVQGEHWEAWSKNLKTFQNSSKFKSQIEAGIIKKTMFNERSKQAKLCQKINPFMKKFINHLCQIIEIENECHVFIMLVKNLLDDRSRKVLPKFQTRYSSDWRSLKFAKEQKKDETTISELLKRVAQSEKDLYEASFGFEHLCRELGQIFEALSENASVRTNLQEHVEGLPQIAARMLLMGQPFELMDGDVANVPMIWIKAVFRELEQMLDGKKILALSVLGIQSSGKSTLLNTMFGFQFAVSAGRCTRGVYAQLMPVEKTAFPFDYVLVIDTEGLRALELADLKKSHDNELATFVVGLGDITIINVKGENTTEVRDVLQIVVHAFLRLKLANKKSNLKQRCIFAHQNVPAQDANEKMRHGRQKFIEILDMMTKEAAAQERIADIQTFNQVIDLDIEKDIWYFSDLWRGDPPMAPANPGYSETVADVLKAITQKLIVERETYLTISSTVTRIEDLWLGILKDDFVFSFRNCLEFKAYNEIEGRFHSLTWRLEQKVQEFIKADAKSSLMTCDHPDDLDKKIEDIFVNLSNMVLKELEECKEELDSFINNNSLKDVMIQWQQNKLNRLEMFCQELTKQAKTDILDMKNELKVQKKQLTDKIKHRIQINQLAEQIAVTMKGSFPNENVIRQEFNKMWNGWISQFDTQAVNHRNSIQNLIEQFIQTRFPSDVAYMTQYDKSPILSDNDYRSMKRLEKHFSIRHIKDEHFSIHSSYLGLRDKISQRQCKTEIVEIVNVIFFKIDSRLSELKVEDTKFNTSYVSEILNLLCDAYDDHNKHKSNGYYFNLTTAFRACICTHLKRYLVIFFERLDKKYNDKHSPKAVMEEYKETVWKLFTNTVESKTEDVIVVDLFRDTLIKEMFKIILGMMPLDVQSYILTMYPFRKFRLIKDVLTKLAESDDFSSIRLYITEPLAFCTTWIKNITNKTMFETKEDGCTIYAQLAKSRIETLFPKVANAISDANEACKIENCKTFSKWMEYFAQNINKNNIPISKDAMAHVKSRNVSNLDSFIEILQKQLGDIKREVSALFENRSKHNVIWEANPVPKIMNNLWGCSETCMFCKEPCIKTDKDHVNLGQDHECLQHRPQGFGGYNWLETKKLCVEFCNHWIGTDQTYILNRGKKNEETRKYREYKKHYPHWDILHSHDKSQYWMWMMCKFKDQLAKMYSKEQPDIPENWPLITKAQALESLSVYILDDNSHDTEKH</sequence>
<dbReference type="Gene3D" id="3.40.50.300">
    <property type="entry name" value="P-loop containing nucleotide triphosphate hydrolases"/>
    <property type="match status" value="1"/>
</dbReference>
<dbReference type="InterPro" id="IPR057365">
    <property type="entry name" value="URGCP"/>
</dbReference>
<dbReference type="InterPro" id="IPR027417">
    <property type="entry name" value="P-loop_NTPase"/>
</dbReference>
<comment type="caution">
    <text evidence="7">The sequence shown here is derived from an EMBL/GenBank/DDBJ whole genome shotgun (WGS) entry which is preliminary data.</text>
</comment>
<feature type="region of interest" description="Disordered" evidence="4">
    <location>
        <begin position="20"/>
        <end position="40"/>
    </location>
</feature>
<dbReference type="InterPro" id="IPR052986">
    <property type="entry name" value="VLIG_GTPase"/>
</dbReference>
<dbReference type="PROSITE" id="PS50002">
    <property type="entry name" value="SH3"/>
    <property type="match status" value="1"/>
</dbReference>
<dbReference type="PROSITE" id="PS51717">
    <property type="entry name" value="G_VLIG"/>
    <property type="match status" value="1"/>
</dbReference>
<dbReference type="InterPro" id="IPR030383">
    <property type="entry name" value="G_VLIG_dom"/>
</dbReference>
<evidence type="ECO:0000256" key="4">
    <source>
        <dbReference type="SAM" id="MobiDB-lite"/>
    </source>
</evidence>
<feature type="compositionally biased region" description="Basic and acidic residues" evidence="4">
    <location>
        <begin position="152"/>
        <end position="172"/>
    </location>
</feature>
<dbReference type="PANTHER" id="PTHR14819:SF5">
    <property type="entry name" value="INTERFERON-INDUCED VERY LARGE GTPASE 1"/>
    <property type="match status" value="1"/>
</dbReference>
<dbReference type="PANTHER" id="PTHR14819">
    <property type="entry name" value="GTP-BINDING"/>
    <property type="match status" value="1"/>
</dbReference>
<dbReference type="InterPro" id="IPR001452">
    <property type="entry name" value="SH3_domain"/>
</dbReference>
<name>A0A8B6CGN1_MYTGA</name>
<evidence type="ECO:0000313" key="7">
    <source>
        <dbReference type="EMBL" id="VDI04763.1"/>
    </source>
</evidence>
<evidence type="ECO:0000259" key="5">
    <source>
        <dbReference type="PROSITE" id="PS50002"/>
    </source>
</evidence>
<dbReference type="Proteomes" id="UP000596742">
    <property type="component" value="Unassembled WGS sequence"/>
</dbReference>
<feature type="domain" description="SH3" evidence="5">
    <location>
        <begin position="42"/>
        <end position="101"/>
    </location>
</feature>
<protein>
    <recommendedName>
        <fullName evidence="9">VLIG-type G domain-containing protein</fullName>
    </recommendedName>
</protein>
<keyword evidence="8" id="KW-1185">Reference proteome</keyword>
<evidence type="ECO:0000256" key="2">
    <source>
        <dbReference type="ARBA" id="ARBA00022443"/>
    </source>
</evidence>
<comment type="similarity">
    <text evidence="1">Belongs to the TRAFAC class dynamin-like GTPase superfamily. Very large inducible GTPase (VLIG) family.</text>
</comment>
<feature type="compositionally biased region" description="Basic and acidic residues" evidence="4">
    <location>
        <begin position="25"/>
        <end position="40"/>
    </location>
</feature>
<dbReference type="SUPFAM" id="SSF52540">
    <property type="entry name" value="P-loop containing nucleoside triphosphate hydrolases"/>
    <property type="match status" value="1"/>
</dbReference>
<dbReference type="SMART" id="SM00326">
    <property type="entry name" value="SH3"/>
    <property type="match status" value="1"/>
</dbReference>
<feature type="domain" description="VLIG-type G" evidence="6">
    <location>
        <begin position="792"/>
        <end position="1036"/>
    </location>
</feature>
<dbReference type="EMBL" id="UYJE01001739">
    <property type="protein sequence ID" value="VDI04763.1"/>
    <property type="molecule type" value="Genomic_DNA"/>
</dbReference>